<dbReference type="EMBL" id="BBPI01000034">
    <property type="protein sequence ID" value="GAM00553.1"/>
    <property type="molecule type" value="Genomic_DNA"/>
</dbReference>
<organism evidence="1 2">
    <name type="scientific">Sphingomonas parapaucimobilis NBRC 15100</name>
    <dbReference type="NCBI Taxonomy" id="1219049"/>
    <lineage>
        <taxon>Bacteria</taxon>
        <taxon>Pseudomonadati</taxon>
        <taxon>Pseudomonadota</taxon>
        <taxon>Alphaproteobacteria</taxon>
        <taxon>Sphingomonadales</taxon>
        <taxon>Sphingomonadaceae</taxon>
        <taxon>Sphingomonas</taxon>
    </lineage>
</organism>
<gene>
    <name evidence="1" type="ORF">SP5_034_01280</name>
</gene>
<reference evidence="1 2" key="1">
    <citation type="submission" date="2014-11" db="EMBL/GenBank/DDBJ databases">
        <title>Whole genome shotgun sequence of Sphingomonas parapaucimobilis NBRC 15100.</title>
        <authorList>
            <person name="Katano-Makiyama Y."/>
            <person name="Hosoyama A."/>
            <person name="Hashimoto M."/>
            <person name="Hosoyama Y."/>
            <person name="Noguchi M."/>
            <person name="Numata M."/>
            <person name="Tsuchikane K."/>
            <person name="Hirakata S."/>
            <person name="Uohara A."/>
            <person name="Shimodaira J."/>
            <person name="Ohji S."/>
            <person name="Ichikawa N."/>
            <person name="Kimura A."/>
            <person name="Yamazoe A."/>
            <person name="Fujita N."/>
        </authorList>
    </citation>
    <scope>NUCLEOTIDE SEQUENCE [LARGE SCALE GENOMIC DNA]</scope>
    <source>
        <strain evidence="1 2">NBRC 15100</strain>
    </source>
</reference>
<dbReference type="Proteomes" id="UP000032305">
    <property type="component" value="Unassembled WGS sequence"/>
</dbReference>
<name>A0A0A1W5C8_9SPHN</name>
<dbReference type="AlphaFoldDB" id="A0A0A1W5C8"/>
<protein>
    <submittedName>
        <fullName evidence="1">Uncharacterized protein</fullName>
    </submittedName>
</protein>
<proteinExistence type="predicted"/>
<evidence type="ECO:0000313" key="1">
    <source>
        <dbReference type="EMBL" id="GAM00553.1"/>
    </source>
</evidence>
<comment type="caution">
    <text evidence="1">The sequence shown here is derived from an EMBL/GenBank/DDBJ whole genome shotgun (WGS) entry which is preliminary data.</text>
</comment>
<sequence length="90" mass="9505">MASVGRPTVSADALRADRRGMPELLSRHLMVARLAKVTRVVVDIEPAQRQGLDVVDDDCRDNQPCSLAALAKPVGTSQPAEPLTLASSAA</sequence>
<keyword evidence="2" id="KW-1185">Reference proteome</keyword>
<accession>A0A0A1W5C8</accession>
<evidence type="ECO:0000313" key="2">
    <source>
        <dbReference type="Proteomes" id="UP000032305"/>
    </source>
</evidence>